<dbReference type="PROSITE" id="PS50112">
    <property type="entry name" value="PAS"/>
    <property type="match status" value="2"/>
</dbReference>
<gene>
    <name evidence="6" type="ORF">GALL_242190</name>
</gene>
<dbReference type="Pfam" id="PF08448">
    <property type="entry name" value="PAS_4"/>
    <property type="match status" value="2"/>
</dbReference>
<dbReference type="Pfam" id="PF00512">
    <property type="entry name" value="HisKA"/>
    <property type="match status" value="1"/>
</dbReference>
<dbReference type="AlphaFoldDB" id="A0A1J5RP29"/>
<dbReference type="SUPFAM" id="SSF47384">
    <property type="entry name" value="Homodimeric domain of signal transducing histidine kinase"/>
    <property type="match status" value="1"/>
</dbReference>
<dbReference type="InterPro" id="IPR013656">
    <property type="entry name" value="PAS_4"/>
</dbReference>
<dbReference type="SUPFAM" id="SSF55874">
    <property type="entry name" value="ATPase domain of HSP90 chaperone/DNA topoisomerase II/histidine kinase"/>
    <property type="match status" value="1"/>
</dbReference>
<dbReference type="PROSITE" id="PS50109">
    <property type="entry name" value="HIS_KIN"/>
    <property type="match status" value="1"/>
</dbReference>
<dbReference type="Gene3D" id="1.10.287.130">
    <property type="match status" value="1"/>
</dbReference>
<dbReference type="PANTHER" id="PTHR43065">
    <property type="entry name" value="SENSOR HISTIDINE KINASE"/>
    <property type="match status" value="1"/>
</dbReference>
<dbReference type="SUPFAM" id="SSF52172">
    <property type="entry name" value="CheY-like"/>
    <property type="match status" value="1"/>
</dbReference>
<dbReference type="Gene3D" id="3.30.565.10">
    <property type="entry name" value="Histidine kinase-like ATPase, C-terminal domain"/>
    <property type="match status" value="1"/>
</dbReference>
<keyword evidence="1" id="KW-0597">Phosphoprotein</keyword>
<keyword evidence="2" id="KW-0812">Transmembrane</keyword>
<protein>
    <submittedName>
        <fullName evidence="6">Blue-light-activated protein</fullName>
    </submittedName>
</protein>
<dbReference type="InterPro" id="IPR003661">
    <property type="entry name" value="HisK_dim/P_dom"/>
</dbReference>
<dbReference type="SMART" id="SM00448">
    <property type="entry name" value="REC"/>
    <property type="match status" value="1"/>
</dbReference>
<dbReference type="InterPro" id="IPR011006">
    <property type="entry name" value="CheY-like_superfamily"/>
</dbReference>
<organism evidence="6">
    <name type="scientific">mine drainage metagenome</name>
    <dbReference type="NCBI Taxonomy" id="410659"/>
    <lineage>
        <taxon>unclassified sequences</taxon>
        <taxon>metagenomes</taxon>
        <taxon>ecological metagenomes</taxon>
    </lineage>
</organism>
<reference evidence="6" key="1">
    <citation type="submission" date="2016-10" db="EMBL/GenBank/DDBJ databases">
        <title>Sequence of Gallionella enrichment culture.</title>
        <authorList>
            <person name="Poehlein A."/>
            <person name="Muehling M."/>
            <person name="Daniel R."/>
        </authorList>
    </citation>
    <scope>NUCLEOTIDE SEQUENCE</scope>
</reference>
<dbReference type="InterPro" id="IPR036097">
    <property type="entry name" value="HisK_dim/P_sf"/>
</dbReference>
<evidence type="ECO:0000256" key="1">
    <source>
        <dbReference type="ARBA" id="ARBA00022553"/>
    </source>
</evidence>
<dbReference type="PROSITE" id="PS50110">
    <property type="entry name" value="RESPONSE_REGULATORY"/>
    <property type="match status" value="1"/>
</dbReference>
<dbReference type="EMBL" id="MLJW01000199">
    <property type="protein sequence ID" value="OIQ93836.1"/>
    <property type="molecule type" value="Genomic_DNA"/>
</dbReference>
<keyword evidence="2" id="KW-1133">Transmembrane helix</keyword>
<dbReference type="GO" id="GO:0000155">
    <property type="term" value="F:phosphorelay sensor kinase activity"/>
    <property type="evidence" value="ECO:0007669"/>
    <property type="project" value="InterPro"/>
</dbReference>
<dbReference type="InterPro" id="IPR035965">
    <property type="entry name" value="PAS-like_dom_sf"/>
</dbReference>
<dbReference type="SMART" id="SM00091">
    <property type="entry name" value="PAS"/>
    <property type="match status" value="2"/>
</dbReference>
<dbReference type="SUPFAM" id="SSF55785">
    <property type="entry name" value="PYP-like sensor domain (PAS domain)"/>
    <property type="match status" value="3"/>
</dbReference>
<dbReference type="FunFam" id="1.10.287.130:FF:000037">
    <property type="entry name" value="Hybrid sensor histidine kinase/response regulator"/>
    <property type="match status" value="1"/>
</dbReference>
<proteinExistence type="predicted"/>
<dbReference type="SMART" id="SM00387">
    <property type="entry name" value="HATPase_c"/>
    <property type="match status" value="1"/>
</dbReference>
<dbReference type="CDD" id="cd00130">
    <property type="entry name" value="PAS"/>
    <property type="match status" value="2"/>
</dbReference>
<dbReference type="PRINTS" id="PR00344">
    <property type="entry name" value="BCTRLSENSOR"/>
</dbReference>
<feature type="domain" description="PAS" evidence="5">
    <location>
        <begin position="302"/>
        <end position="372"/>
    </location>
</feature>
<evidence type="ECO:0000256" key="2">
    <source>
        <dbReference type="SAM" id="Phobius"/>
    </source>
</evidence>
<dbReference type="InterPro" id="IPR005467">
    <property type="entry name" value="His_kinase_dom"/>
</dbReference>
<dbReference type="InterPro" id="IPR000014">
    <property type="entry name" value="PAS"/>
</dbReference>
<dbReference type="Pfam" id="PF00072">
    <property type="entry name" value="Response_reg"/>
    <property type="match status" value="1"/>
</dbReference>
<evidence type="ECO:0000259" key="4">
    <source>
        <dbReference type="PROSITE" id="PS50110"/>
    </source>
</evidence>
<dbReference type="Pfam" id="PF02518">
    <property type="entry name" value="HATPase_c"/>
    <property type="match status" value="1"/>
</dbReference>
<dbReference type="InterPro" id="IPR003594">
    <property type="entry name" value="HATPase_dom"/>
</dbReference>
<evidence type="ECO:0000313" key="6">
    <source>
        <dbReference type="EMBL" id="OIQ93836.1"/>
    </source>
</evidence>
<dbReference type="InterPro" id="IPR036890">
    <property type="entry name" value="HATPase_C_sf"/>
</dbReference>
<comment type="caution">
    <text evidence="6">The sequence shown here is derived from an EMBL/GenBank/DDBJ whole genome shotgun (WGS) entry which is preliminary data.</text>
</comment>
<dbReference type="NCBIfam" id="TIGR00229">
    <property type="entry name" value="sensory_box"/>
    <property type="match status" value="2"/>
</dbReference>
<feature type="domain" description="Histidine kinase" evidence="3">
    <location>
        <begin position="439"/>
        <end position="662"/>
    </location>
</feature>
<name>A0A1J5RP29_9ZZZZ</name>
<dbReference type="InterPro" id="IPR001789">
    <property type="entry name" value="Sig_transdc_resp-reg_receiver"/>
</dbReference>
<dbReference type="Gene3D" id="3.30.450.20">
    <property type="entry name" value="PAS domain"/>
    <property type="match status" value="3"/>
</dbReference>
<evidence type="ECO:0000259" key="5">
    <source>
        <dbReference type="PROSITE" id="PS50112"/>
    </source>
</evidence>
<feature type="domain" description="Response regulatory" evidence="4">
    <location>
        <begin position="695"/>
        <end position="810"/>
    </location>
</feature>
<feature type="domain" description="PAS" evidence="5">
    <location>
        <begin position="190"/>
        <end position="235"/>
    </location>
</feature>
<sequence>MARSTAAEALRSFSVWLALAATASLMVWAVQDSGGALARLAPPLAAGLLAVLAVAGLARRQAAAAAELARLRPLAAALAADRRARLVVNAKGGELYRSPQAEGLFGPADYPCAPLRPRAKGEERVIEEIDRLEHAGRHGGSYRAELQLDGGEGVREWLLVTVHPLDGGGAVWTIEDVSARRAIEETLRRDHELLADFIDFLPVGFYSADIEGRIRFVNQRLAEWVGRPAEALIGQPLSEVLGVEPNPEEDRAEMRIKGRGGDVFQAFVTHTVFDEGGEMRTRSVVVRDLMPERHWARAVKTAERRFHWLFEDAPVGITLVDPDTSISGCNPAFAQLLGQDTEAILGRPVTDFILEADRPAAAEQLSRVLMGTSPGNHLPVRLIGGGRDLVATLYVSPTAEDGAVTGLMLHFIDTTEQKNLEIQFAQSQKMQAMGQLAGGVAHDFNNLLTAMIGFCDLLLQRHAPGDASFADIMQIKQNANRAASLVRQLLAFSRRQTLQPRLFDVTDALADLSNLMRRLLGETIELAITHGRDLGLVRVDPGQFDQVIINLAVNARDAMPGGGLLSVTTKSMKVDRPYQRGADVMPPGDYIQIEVADTGTGIPPENLGRIFEPFFSTKEVGAGTGLGLSTVYGIVRQTDGFIFVDSQPGHGTSFRIFLPRFEPSAENPAPAPAAATAAKDDNPAVGAADLTGAGTILLVEDEDAVRLFGSRALRNKGYRVLEANSGEVALDVLRGEPAIDALVTDVVMPGMDGATLARLVRLERPSIQVILMSGYAEDVALGDFQGEDGIHFLPKPFSLKQLAGKVKEVMANPR</sequence>
<dbReference type="SMART" id="SM00388">
    <property type="entry name" value="HisKA"/>
    <property type="match status" value="1"/>
</dbReference>
<evidence type="ECO:0000259" key="3">
    <source>
        <dbReference type="PROSITE" id="PS50109"/>
    </source>
</evidence>
<accession>A0A1J5RP29</accession>
<keyword evidence="2" id="KW-0472">Membrane</keyword>
<dbReference type="PANTHER" id="PTHR43065:SF42">
    <property type="entry name" value="TWO-COMPONENT SENSOR PPRA"/>
    <property type="match status" value="1"/>
</dbReference>
<feature type="transmembrane region" description="Helical" evidence="2">
    <location>
        <begin position="12"/>
        <end position="30"/>
    </location>
</feature>
<dbReference type="Gene3D" id="3.40.50.2300">
    <property type="match status" value="1"/>
</dbReference>
<dbReference type="CDD" id="cd00082">
    <property type="entry name" value="HisKA"/>
    <property type="match status" value="1"/>
</dbReference>
<dbReference type="InterPro" id="IPR004358">
    <property type="entry name" value="Sig_transdc_His_kin-like_C"/>
</dbReference>